<evidence type="ECO:0000259" key="7">
    <source>
        <dbReference type="PROSITE" id="PS50885"/>
    </source>
</evidence>
<dbReference type="CDD" id="cd06225">
    <property type="entry name" value="HAMP"/>
    <property type="match status" value="1"/>
</dbReference>
<evidence type="ECO:0000256" key="2">
    <source>
        <dbReference type="ARBA" id="ARBA00023224"/>
    </source>
</evidence>
<dbReference type="PANTHER" id="PTHR32089">
    <property type="entry name" value="METHYL-ACCEPTING CHEMOTAXIS PROTEIN MCPB"/>
    <property type="match status" value="1"/>
</dbReference>
<dbReference type="Gene3D" id="6.10.340.10">
    <property type="match status" value="1"/>
</dbReference>
<dbReference type="PROSITE" id="PS50111">
    <property type="entry name" value="CHEMOTAXIS_TRANSDUC_2"/>
    <property type="match status" value="1"/>
</dbReference>
<accession>A0A9D7JYZ8</accession>
<protein>
    <submittedName>
        <fullName evidence="8">Methyl-accepting chemotaxis protein</fullName>
    </submittedName>
</protein>
<dbReference type="PANTHER" id="PTHR32089:SF112">
    <property type="entry name" value="LYSOZYME-LIKE PROTEIN-RELATED"/>
    <property type="match status" value="1"/>
</dbReference>
<dbReference type="Gene3D" id="1.10.287.950">
    <property type="entry name" value="Methyl-accepting chemotaxis protein"/>
    <property type="match status" value="1"/>
</dbReference>
<sequence>MEEAQQLRKTTWVKEANNVRDQTDALQKINSAGAAKASANATSDVEAAIKGGMVSLVVGVALAIIVTFLISQRMASRLGHAVSAAREISKGDLTGSMPAGSEDEVGKLIVAMGEMQQALRTALRETTDSAGAILDTSRHLNDAVQQMDQSATIQSTAASAIAANVEELTVSINVVADSTSEAARIATASDEQAGDGHSAIESLVAQIGQVANVVRKAAEQIAQLKDDSEKISNIVAVIKDIADQTNLLALNAAIEAARAGEQGRGFAVVADEVRKLSERTALSTGEIAQMVGAIQQSTGQVVAGVAQGVELADSSVAYAEQAGAAIAKLREMAQRVSEIVGDVDVALREQSAASTEVAKKIEDIATQSEEASAIAHETSRASDSMTDTAHNMQKLVARFRV</sequence>
<dbReference type="GO" id="GO:0007165">
    <property type="term" value="P:signal transduction"/>
    <property type="evidence" value="ECO:0007669"/>
    <property type="project" value="UniProtKB-KW"/>
</dbReference>
<comment type="caution">
    <text evidence="8">The sequence shown here is derived from an EMBL/GenBank/DDBJ whole genome shotgun (WGS) entry which is preliminary data.</text>
</comment>
<evidence type="ECO:0000256" key="4">
    <source>
        <dbReference type="PROSITE-ProRule" id="PRU00284"/>
    </source>
</evidence>
<dbReference type="PROSITE" id="PS50885">
    <property type="entry name" value="HAMP"/>
    <property type="match status" value="1"/>
</dbReference>
<dbReference type="Pfam" id="PF00672">
    <property type="entry name" value="HAMP"/>
    <property type="match status" value="1"/>
</dbReference>
<comment type="subcellular location">
    <subcellularLocation>
        <location evidence="1">Membrane</location>
    </subcellularLocation>
</comment>
<keyword evidence="5" id="KW-1133">Transmembrane helix</keyword>
<dbReference type="InterPro" id="IPR003660">
    <property type="entry name" value="HAMP_dom"/>
</dbReference>
<feature type="transmembrane region" description="Helical" evidence="5">
    <location>
        <begin position="52"/>
        <end position="70"/>
    </location>
</feature>
<dbReference type="SMART" id="SM00283">
    <property type="entry name" value="MA"/>
    <property type="match status" value="1"/>
</dbReference>
<reference evidence="8" key="1">
    <citation type="submission" date="2020-10" db="EMBL/GenBank/DDBJ databases">
        <title>Connecting structure to function with the recovery of over 1000 high-quality activated sludge metagenome-assembled genomes encoding full-length rRNA genes using long-read sequencing.</title>
        <authorList>
            <person name="Singleton C.M."/>
            <person name="Petriglieri F."/>
            <person name="Kristensen J.M."/>
            <person name="Kirkegaard R.H."/>
            <person name="Michaelsen T.Y."/>
            <person name="Andersen M.H."/>
            <person name="Karst S.M."/>
            <person name="Dueholm M.S."/>
            <person name="Nielsen P.H."/>
            <person name="Albertsen M."/>
        </authorList>
    </citation>
    <scope>NUCLEOTIDE SEQUENCE</scope>
    <source>
        <strain evidence="8">Hirt_18-Q3-R61-65_BATAC.395</strain>
    </source>
</reference>
<organism evidence="8 9">
    <name type="scientific">Candidatus Proximibacter danicus</name>
    <dbReference type="NCBI Taxonomy" id="2954365"/>
    <lineage>
        <taxon>Bacteria</taxon>
        <taxon>Pseudomonadati</taxon>
        <taxon>Pseudomonadota</taxon>
        <taxon>Betaproteobacteria</taxon>
        <taxon>Candidatus Proximibacter</taxon>
    </lineage>
</organism>
<keyword evidence="5" id="KW-0812">Transmembrane</keyword>
<evidence type="ECO:0000256" key="3">
    <source>
        <dbReference type="ARBA" id="ARBA00029447"/>
    </source>
</evidence>
<evidence type="ECO:0000256" key="5">
    <source>
        <dbReference type="SAM" id="Phobius"/>
    </source>
</evidence>
<feature type="domain" description="Methyl-accepting transducer" evidence="6">
    <location>
        <begin position="129"/>
        <end position="365"/>
    </location>
</feature>
<evidence type="ECO:0000256" key="1">
    <source>
        <dbReference type="ARBA" id="ARBA00004370"/>
    </source>
</evidence>
<dbReference type="EMBL" id="JADJUC010000001">
    <property type="protein sequence ID" value="MBK8522751.1"/>
    <property type="molecule type" value="Genomic_DNA"/>
</dbReference>
<evidence type="ECO:0000313" key="8">
    <source>
        <dbReference type="EMBL" id="MBK8522751.1"/>
    </source>
</evidence>
<feature type="domain" description="HAMP" evidence="7">
    <location>
        <begin position="72"/>
        <end position="124"/>
    </location>
</feature>
<evidence type="ECO:0000259" key="6">
    <source>
        <dbReference type="PROSITE" id="PS50111"/>
    </source>
</evidence>
<dbReference type="FunFam" id="1.10.287.950:FF:000001">
    <property type="entry name" value="Methyl-accepting chemotaxis sensory transducer"/>
    <property type="match status" value="1"/>
</dbReference>
<dbReference type="InterPro" id="IPR004089">
    <property type="entry name" value="MCPsignal_dom"/>
</dbReference>
<dbReference type="AlphaFoldDB" id="A0A9D7JYZ8"/>
<dbReference type="SMART" id="SM00304">
    <property type="entry name" value="HAMP"/>
    <property type="match status" value="1"/>
</dbReference>
<keyword evidence="2 4" id="KW-0807">Transducer</keyword>
<dbReference type="GO" id="GO:0006935">
    <property type="term" value="P:chemotaxis"/>
    <property type="evidence" value="ECO:0007669"/>
    <property type="project" value="UniProtKB-ARBA"/>
</dbReference>
<evidence type="ECO:0000313" key="9">
    <source>
        <dbReference type="Proteomes" id="UP000886689"/>
    </source>
</evidence>
<dbReference type="Pfam" id="PF00015">
    <property type="entry name" value="MCPsignal"/>
    <property type="match status" value="1"/>
</dbReference>
<comment type="similarity">
    <text evidence="3">Belongs to the methyl-accepting chemotaxis (MCP) protein family.</text>
</comment>
<name>A0A9D7JYZ8_9PROT</name>
<gene>
    <name evidence="8" type="ORF">IPL58_00615</name>
</gene>
<dbReference type="GO" id="GO:0016020">
    <property type="term" value="C:membrane"/>
    <property type="evidence" value="ECO:0007669"/>
    <property type="project" value="UniProtKB-SubCell"/>
</dbReference>
<keyword evidence="5" id="KW-0472">Membrane</keyword>
<proteinExistence type="inferred from homology"/>
<dbReference type="SUPFAM" id="SSF58104">
    <property type="entry name" value="Methyl-accepting chemotaxis protein (MCP) signaling domain"/>
    <property type="match status" value="1"/>
</dbReference>
<dbReference type="Proteomes" id="UP000886689">
    <property type="component" value="Unassembled WGS sequence"/>
</dbReference>